<feature type="domain" description="HNH nuclease" evidence="1">
    <location>
        <begin position="228"/>
        <end position="277"/>
    </location>
</feature>
<name>A0ABX9K7I9_9BACT</name>
<dbReference type="Pfam" id="PF13391">
    <property type="entry name" value="HNH_2"/>
    <property type="match status" value="1"/>
</dbReference>
<dbReference type="Proteomes" id="UP000256345">
    <property type="component" value="Unassembled WGS sequence"/>
</dbReference>
<gene>
    <name evidence="2" type="ORF">ATI61_103695</name>
</gene>
<evidence type="ECO:0000259" key="1">
    <source>
        <dbReference type="Pfam" id="PF13391"/>
    </source>
</evidence>
<keyword evidence="2" id="KW-0378">Hydrolase</keyword>
<dbReference type="InterPro" id="IPR003615">
    <property type="entry name" value="HNH_nuc"/>
</dbReference>
<keyword evidence="2" id="KW-0540">Nuclease</keyword>
<protein>
    <submittedName>
        <fullName evidence="2">HNH endonuclease</fullName>
    </submittedName>
</protein>
<dbReference type="GO" id="GO:0004519">
    <property type="term" value="F:endonuclease activity"/>
    <property type="evidence" value="ECO:0007669"/>
    <property type="project" value="UniProtKB-KW"/>
</dbReference>
<keyword evidence="2" id="KW-0255">Endonuclease</keyword>
<proteinExistence type="predicted"/>
<keyword evidence="3" id="KW-1185">Reference proteome</keyword>
<evidence type="ECO:0000313" key="3">
    <source>
        <dbReference type="Proteomes" id="UP000256345"/>
    </source>
</evidence>
<organism evidence="2 3">
    <name type="scientific">Archangium gephyra</name>
    <dbReference type="NCBI Taxonomy" id="48"/>
    <lineage>
        <taxon>Bacteria</taxon>
        <taxon>Pseudomonadati</taxon>
        <taxon>Myxococcota</taxon>
        <taxon>Myxococcia</taxon>
        <taxon>Myxococcales</taxon>
        <taxon>Cystobacterineae</taxon>
        <taxon>Archangiaceae</taxon>
        <taxon>Archangium</taxon>
    </lineage>
</organism>
<comment type="caution">
    <text evidence="2">The sequence shown here is derived from an EMBL/GenBank/DDBJ whole genome shotgun (WGS) entry which is preliminary data.</text>
</comment>
<evidence type="ECO:0000313" key="2">
    <source>
        <dbReference type="EMBL" id="REG34784.1"/>
    </source>
</evidence>
<sequence length="327" mass="37329">METGRAWLVLSLGAEREYAGNVGYADELETVYRYDSFVPNHLQMSEGDLLLLCDRKAVLGIARISWIHRYDEPKKLRRCSVCRIATIKERKEKRPRYKCRDGHEFDEPVETLEPCTHYAAYFDRAFRRVPGTISVQEVRQACPRYNGQLAMQEVELARLEGASRALLGLAEALPEGGPGLGLVANDASEDSYVPDGRDERERTARQIRARRGQAAFRQKLRERFHDTCLVTRCRLSDLLEAAHISPYRGEKDNHPSNGLLLRADIHTLFDLDLLGINPETLQISLHPRLRGMGYENFAGAVLACDSQLLSREALEFRWRRFQAGMLK</sequence>
<dbReference type="EMBL" id="QUMU01000003">
    <property type="protein sequence ID" value="REG34784.1"/>
    <property type="molecule type" value="Genomic_DNA"/>
</dbReference>
<reference evidence="2 3" key="1">
    <citation type="submission" date="2018-08" db="EMBL/GenBank/DDBJ databases">
        <title>Genomic Encyclopedia of Archaeal and Bacterial Type Strains, Phase II (KMG-II): from individual species to whole genera.</title>
        <authorList>
            <person name="Goeker M."/>
        </authorList>
    </citation>
    <scope>NUCLEOTIDE SEQUENCE [LARGE SCALE GENOMIC DNA]</scope>
    <source>
        <strain evidence="2 3">DSM 2261</strain>
    </source>
</reference>
<accession>A0ABX9K7I9</accession>